<proteinExistence type="predicted"/>
<gene>
    <name evidence="2" type="ORF">BDN70DRAFT_701589</name>
</gene>
<feature type="region of interest" description="Disordered" evidence="1">
    <location>
        <begin position="20"/>
        <end position="42"/>
    </location>
</feature>
<sequence>MGAASNIRASRPDCMFEATDKTKDGVSQSRRRRVTKMHSRRWAPEGDALRHPPFMLTSQAHSPTIRPHLSVILTAVWTDRPLTTKCEKAVYDIFYETAVPSLPHYTLHEHVMSICCRHSRTGVSVGSIIINGVLTFRLASEHVCDRRDGRQGIESRVQDAPCRVRVSNRIFLDILVPRRINVTTQHRRFHCRRDLGRKYRG</sequence>
<evidence type="ECO:0000313" key="2">
    <source>
        <dbReference type="EMBL" id="KAF9479237.1"/>
    </source>
</evidence>
<protein>
    <submittedName>
        <fullName evidence="2">Uncharacterized protein</fullName>
    </submittedName>
</protein>
<reference evidence="2" key="1">
    <citation type="submission" date="2020-11" db="EMBL/GenBank/DDBJ databases">
        <authorList>
            <consortium name="DOE Joint Genome Institute"/>
            <person name="Ahrendt S."/>
            <person name="Riley R."/>
            <person name="Andreopoulos W."/>
            <person name="Labutti K."/>
            <person name="Pangilinan J."/>
            <person name="Ruiz-Duenas F.J."/>
            <person name="Barrasa J.M."/>
            <person name="Sanchez-Garcia M."/>
            <person name="Camarero S."/>
            <person name="Miyauchi S."/>
            <person name="Serrano A."/>
            <person name="Linde D."/>
            <person name="Babiker R."/>
            <person name="Drula E."/>
            <person name="Ayuso-Fernandez I."/>
            <person name="Pacheco R."/>
            <person name="Padilla G."/>
            <person name="Ferreira P."/>
            <person name="Barriuso J."/>
            <person name="Kellner H."/>
            <person name="Castanera R."/>
            <person name="Alfaro M."/>
            <person name="Ramirez L."/>
            <person name="Pisabarro A.G."/>
            <person name="Kuo A."/>
            <person name="Tritt A."/>
            <person name="Lipzen A."/>
            <person name="He G."/>
            <person name="Yan M."/>
            <person name="Ng V."/>
            <person name="Cullen D."/>
            <person name="Martin F."/>
            <person name="Rosso M.-N."/>
            <person name="Henrissat B."/>
            <person name="Hibbett D."/>
            <person name="Martinez A.T."/>
            <person name="Grigoriev I.V."/>
        </authorList>
    </citation>
    <scope>NUCLEOTIDE SEQUENCE</scope>
    <source>
        <strain evidence="2">CIRM-BRFM 674</strain>
    </source>
</reference>
<accession>A0A9P5Z117</accession>
<feature type="compositionally biased region" description="Basic residues" evidence="1">
    <location>
        <begin position="29"/>
        <end position="41"/>
    </location>
</feature>
<organism evidence="2 3">
    <name type="scientific">Pholiota conissans</name>
    <dbReference type="NCBI Taxonomy" id="109636"/>
    <lineage>
        <taxon>Eukaryota</taxon>
        <taxon>Fungi</taxon>
        <taxon>Dikarya</taxon>
        <taxon>Basidiomycota</taxon>
        <taxon>Agaricomycotina</taxon>
        <taxon>Agaricomycetes</taxon>
        <taxon>Agaricomycetidae</taxon>
        <taxon>Agaricales</taxon>
        <taxon>Agaricineae</taxon>
        <taxon>Strophariaceae</taxon>
        <taxon>Pholiota</taxon>
    </lineage>
</organism>
<name>A0A9P5Z117_9AGAR</name>
<comment type="caution">
    <text evidence="2">The sequence shown here is derived from an EMBL/GenBank/DDBJ whole genome shotgun (WGS) entry which is preliminary data.</text>
</comment>
<keyword evidence="3" id="KW-1185">Reference proteome</keyword>
<dbReference type="Proteomes" id="UP000807469">
    <property type="component" value="Unassembled WGS sequence"/>
</dbReference>
<evidence type="ECO:0000313" key="3">
    <source>
        <dbReference type="Proteomes" id="UP000807469"/>
    </source>
</evidence>
<dbReference type="EMBL" id="MU155217">
    <property type="protein sequence ID" value="KAF9479237.1"/>
    <property type="molecule type" value="Genomic_DNA"/>
</dbReference>
<evidence type="ECO:0000256" key="1">
    <source>
        <dbReference type="SAM" id="MobiDB-lite"/>
    </source>
</evidence>
<dbReference type="AlphaFoldDB" id="A0A9P5Z117"/>